<dbReference type="RefSeq" id="WP_311366958.1">
    <property type="nucleotide sequence ID" value="NZ_JAVRHX010000001.1"/>
</dbReference>
<accession>A0ABU2ZLE6</accession>
<sequence>MFVIIICVAIVVFMPLIAKIPVAIKMSQAGGYDNKYPRKQQATLGGLGERALAAHQNCYEAIAYFAPTVILVMALDEHTVNTVQLSLVFVIARLCYLVCYWANWDKVRSAFWLIGMATIIGHYWLLLA</sequence>
<dbReference type="InterPro" id="IPR001129">
    <property type="entry name" value="Membr-assoc_MAPEG"/>
</dbReference>
<dbReference type="SUPFAM" id="SSF161084">
    <property type="entry name" value="MAPEG domain-like"/>
    <property type="match status" value="1"/>
</dbReference>
<evidence type="ECO:0000256" key="4">
    <source>
        <dbReference type="ARBA" id="ARBA00023136"/>
    </source>
</evidence>
<dbReference type="PANTHER" id="PTHR35371">
    <property type="entry name" value="INNER MEMBRANE PROTEIN"/>
    <property type="match status" value="1"/>
</dbReference>
<feature type="transmembrane region" description="Helical" evidence="5">
    <location>
        <begin position="83"/>
        <end position="102"/>
    </location>
</feature>
<dbReference type="PANTHER" id="PTHR35371:SF1">
    <property type="entry name" value="BLR7753 PROTEIN"/>
    <property type="match status" value="1"/>
</dbReference>
<keyword evidence="3 5" id="KW-1133">Transmembrane helix</keyword>
<comment type="caution">
    <text evidence="6">The sequence shown here is derived from an EMBL/GenBank/DDBJ whole genome shotgun (WGS) entry which is preliminary data.</text>
</comment>
<name>A0ABU2ZLE6_9ALTE</name>
<evidence type="ECO:0000256" key="2">
    <source>
        <dbReference type="ARBA" id="ARBA00022692"/>
    </source>
</evidence>
<evidence type="ECO:0000313" key="6">
    <source>
        <dbReference type="EMBL" id="MDT0593443.1"/>
    </source>
</evidence>
<dbReference type="Pfam" id="PF01124">
    <property type="entry name" value="MAPEG"/>
    <property type="match status" value="1"/>
</dbReference>
<keyword evidence="4 5" id="KW-0472">Membrane</keyword>
<keyword evidence="2 5" id="KW-0812">Transmembrane</keyword>
<proteinExistence type="predicted"/>
<reference evidence="6 7" key="1">
    <citation type="submission" date="2023-09" db="EMBL/GenBank/DDBJ databases">
        <authorList>
            <person name="Rey-Velasco X."/>
        </authorList>
    </citation>
    <scope>NUCLEOTIDE SEQUENCE [LARGE SCALE GENOMIC DNA]</scope>
    <source>
        <strain evidence="6 7">P117</strain>
    </source>
</reference>
<dbReference type="EMBL" id="JAVRHX010000001">
    <property type="protein sequence ID" value="MDT0593443.1"/>
    <property type="molecule type" value="Genomic_DNA"/>
</dbReference>
<evidence type="ECO:0000256" key="5">
    <source>
        <dbReference type="SAM" id="Phobius"/>
    </source>
</evidence>
<comment type="subcellular location">
    <subcellularLocation>
        <location evidence="1">Membrane</location>
    </subcellularLocation>
</comment>
<gene>
    <name evidence="6" type="ORF">RM552_01130</name>
</gene>
<keyword evidence="7" id="KW-1185">Reference proteome</keyword>
<evidence type="ECO:0000313" key="7">
    <source>
        <dbReference type="Proteomes" id="UP001253545"/>
    </source>
</evidence>
<protein>
    <submittedName>
        <fullName evidence="6">MAPEG family protein</fullName>
    </submittedName>
</protein>
<evidence type="ECO:0000256" key="1">
    <source>
        <dbReference type="ARBA" id="ARBA00004370"/>
    </source>
</evidence>
<dbReference type="InterPro" id="IPR023352">
    <property type="entry name" value="MAPEG-like_dom_sf"/>
</dbReference>
<dbReference type="Proteomes" id="UP001253545">
    <property type="component" value="Unassembled WGS sequence"/>
</dbReference>
<evidence type="ECO:0000256" key="3">
    <source>
        <dbReference type="ARBA" id="ARBA00022989"/>
    </source>
</evidence>
<dbReference type="Gene3D" id="1.20.120.550">
    <property type="entry name" value="Membrane associated eicosanoid/glutathione metabolism-like domain"/>
    <property type="match status" value="1"/>
</dbReference>
<organism evidence="6 7">
    <name type="scientific">Glaciecola petra</name>
    <dbReference type="NCBI Taxonomy" id="3075602"/>
    <lineage>
        <taxon>Bacteria</taxon>
        <taxon>Pseudomonadati</taxon>
        <taxon>Pseudomonadota</taxon>
        <taxon>Gammaproteobacteria</taxon>
        <taxon>Alteromonadales</taxon>
        <taxon>Alteromonadaceae</taxon>
        <taxon>Glaciecola</taxon>
    </lineage>
</organism>
<feature type="transmembrane region" description="Helical" evidence="5">
    <location>
        <begin position="109"/>
        <end position="126"/>
    </location>
</feature>